<feature type="domain" description="Glycosyl transferase family 1" evidence="1">
    <location>
        <begin position="187"/>
        <end position="321"/>
    </location>
</feature>
<dbReference type="Pfam" id="PF00534">
    <property type="entry name" value="Glycos_transf_1"/>
    <property type="match status" value="1"/>
</dbReference>
<dbReference type="SUPFAM" id="SSF53756">
    <property type="entry name" value="UDP-Glycosyltransferase/glycogen phosphorylase"/>
    <property type="match status" value="1"/>
</dbReference>
<organism evidence="3 4">
    <name type="scientific">Asaia spathodeae</name>
    <dbReference type="NCBI Taxonomy" id="657016"/>
    <lineage>
        <taxon>Bacteria</taxon>
        <taxon>Pseudomonadati</taxon>
        <taxon>Pseudomonadota</taxon>
        <taxon>Alphaproteobacteria</taxon>
        <taxon>Acetobacterales</taxon>
        <taxon>Acetobacteraceae</taxon>
        <taxon>Asaia</taxon>
    </lineage>
</organism>
<dbReference type="EMBL" id="JABXXV010000001">
    <property type="protein sequence ID" value="NVN45254.1"/>
    <property type="molecule type" value="Genomic_DNA"/>
</dbReference>
<dbReference type="PANTHER" id="PTHR12526:SF595">
    <property type="entry name" value="BLL5217 PROTEIN"/>
    <property type="match status" value="1"/>
</dbReference>
<proteinExistence type="predicted"/>
<keyword evidence="4" id="KW-1185">Reference proteome</keyword>
<evidence type="ECO:0000313" key="4">
    <source>
        <dbReference type="Proteomes" id="UP001516351"/>
    </source>
</evidence>
<feature type="domain" description="Glycosyltransferase subfamily 4-like N-terminal" evidence="2">
    <location>
        <begin position="19"/>
        <end position="175"/>
    </location>
</feature>
<evidence type="ECO:0000259" key="1">
    <source>
        <dbReference type="Pfam" id="PF00534"/>
    </source>
</evidence>
<gene>
    <name evidence="3" type="ORF">HW542_00355</name>
</gene>
<dbReference type="Gene3D" id="3.40.50.2000">
    <property type="entry name" value="Glycogen Phosphorylase B"/>
    <property type="match status" value="2"/>
</dbReference>
<dbReference type="Pfam" id="PF13439">
    <property type="entry name" value="Glyco_transf_4"/>
    <property type="match status" value="1"/>
</dbReference>
<dbReference type="Proteomes" id="UP001516351">
    <property type="component" value="Unassembled WGS sequence"/>
</dbReference>
<reference evidence="3 4" key="1">
    <citation type="submission" date="2020-06" db="EMBL/GenBank/DDBJ databases">
        <title>Synonyms of Asaia species.</title>
        <authorList>
            <person name="Sombolestani A."/>
        </authorList>
    </citation>
    <scope>NUCLEOTIDE SEQUENCE [LARGE SCALE GENOMIC DNA]</scope>
    <source>
        <strain evidence="3 4">LMG 27047</strain>
    </source>
</reference>
<evidence type="ECO:0000259" key="2">
    <source>
        <dbReference type="Pfam" id="PF13439"/>
    </source>
</evidence>
<sequence>MRIALVAHPRHPIAEPFKGGMEAHSFHLAKGLIARGHDVTLFAAGDSDARFTIDPVLDVHYDRDFPWENARPDPRLYPVLDRAFASACPRIFSDAFDVVHNNSLHRFVMQGAKKSGLPCVTSLHVPPFEAIHGVVRDSLSPTHRATVTSQRQTLCWWPEGTPDTAEIVHNGIDLALWPWSGKGGDQALWCGRITPNKGPHHAIRAARQCGIGLRLFGVKEDDAYFDREIAPLLDEKIVYGGVLDGAGLAVQMREAALLLFTPCWDEPFGLVAVEAMASGLPVAAFDQGAAREIIGEEAGRFAPPNDPVALAAATLEALKIDRIIPRRRVEEHFSLSRMVDRYEALYEKVIACHTRTHAAA</sequence>
<dbReference type="InterPro" id="IPR028098">
    <property type="entry name" value="Glyco_trans_4-like_N"/>
</dbReference>
<dbReference type="PANTHER" id="PTHR12526">
    <property type="entry name" value="GLYCOSYLTRANSFERASE"/>
    <property type="match status" value="1"/>
</dbReference>
<name>A0ABX2P0Z9_9PROT</name>
<protein>
    <submittedName>
        <fullName evidence="3">Glycosyltransferase</fullName>
    </submittedName>
</protein>
<evidence type="ECO:0000313" key="3">
    <source>
        <dbReference type="EMBL" id="NVN45254.1"/>
    </source>
</evidence>
<comment type="caution">
    <text evidence="3">The sequence shown here is derived from an EMBL/GenBank/DDBJ whole genome shotgun (WGS) entry which is preliminary data.</text>
</comment>
<dbReference type="InterPro" id="IPR001296">
    <property type="entry name" value="Glyco_trans_1"/>
</dbReference>
<accession>A0ABX2P0Z9</accession>